<evidence type="ECO:0000313" key="8">
    <source>
        <dbReference type="EMBL" id="SPO44239.1"/>
    </source>
</evidence>
<dbReference type="Gene3D" id="3.20.20.140">
    <property type="entry name" value="Metal-dependent hydrolases"/>
    <property type="match status" value="1"/>
</dbReference>
<dbReference type="Pfam" id="PF00962">
    <property type="entry name" value="A_deaminase"/>
    <property type="match status" value="1"/>
</dbReference>
<dbReference type="InterPro" id="IPR006330">
    <property type="entry name" value="Ado/ade_deaminase"/>
</dbReference>
<gene>
    <name evidence="8" type="ORF">PSANT_01924</name>
</gene>
<sequence>MSTPLDMDAYRQSVESLKAQEAALRYDHDALLHMTEDEARANAIFTRLRDAEVQARWEKEGDLDNFAGMDFYGARQNGLGQHEPTLVWDAIHRMPKGALLHCHFDGTVDTRFLLEHARNTPNMAMKADRPLSSPEALWKATVEFLVLPSTQERAATSIYSNEYVAGTWVSFHTARETFPYPHPYLSEQYDQESKLPNYLFPSSGSASASKPNGHAAESATFDSGLSFDAFAHALMTLTPHSAAPAIVNSKQAWAKFQSTFGVIAGLIGYEPTLKAYTKELLRSHARDGISYTETRINFLTEFMVRADGTPNLNHEEWVRIFIEAVNEVKAETTDGSFVDAKIIYTTVRFVDNEKLRWYLEDCLTLKKKFPEWIVGFDLVGHEDPLLPLEVYIPELLRFQQRCKEEGVEIPFVFHAGETLEDGGDADLNLYDAVVLGTKRIGHGVSLARHPLLTDMVKERDICVEICPISNQILGYTASMSSHPSLLALLHRNVAVALSSDDPSIFENFGLSYDFYQLAISSKSTSLISLAVLARRSLKYSLVDEKTKATMLADFEKRWNAFLAWFLLEHGHVLQN</sequence>
<proteinExistence type="inferred from homology"/>
<dbReference type="InterPro" id="IPR006650">
    <property type="entry name" value="A/AMP_deam_AS"/>
</dbReference>
<evidence type="ECO:0000256" key="5">
    <source>
        <dbReference type="ARBA" id="ARBA00022801"/>
    </source>
</evidence>
<dbReference type="GO" id="GO:0006154">
    <property type="term" value="P:adenosine catabolic process"/>
    <property type="evidence" value="ECO:0007669"/>
    <property type="project" value="TreeGrafter"/>
</dbReference>
<name>A0A5C3FLC9_PSEA2</name>
<dbReference type="AlphaFoldDB" id="A0A5C3FLC9"/>
<reference evidence="8" key="1">
    <citation type="submission" date="2018-03" db="EMBL/GenBank/DDBJ databases">
        <authorList>
            <person name="Guldener U."/>
        </authorList>
    </citation>
    <scope>NUCLEOTIDE SEQUENCE [LARGE SCALE GENOMIC DNA]</scope>
    <source>
        <strain evidence="8">ATCC34888</strain>
    </source>
</reference>
<comment type="cofactor">
    <cofactor evidence="1">
        <name>Zn(2+)</name>
        <dbReference type="ChEBI" id="CHEBI:29105"/>
    </cofactor>
</comment>
<keyword evidence="9" id="KW-1185">Reference proteome</keyword>
<evidence type="ECO:0000313" key="9">
    <source>
        <dbReference type="Proteomes" id="UP000325008"/>
    </source>
</evidence>
<dbReference type="Proteomes" id="UP000325008">
    <property type="component" value="Unassembled WGS sequence"/>
</dbReference>
<accession>A0A5C3FLC9</accession>
<dbReference type="OrthoDB" id="7202371at2759"/>
<keyword evidence="5" id="KW-0378">Hydrolase</keyword>
<dbReference type="PANTHER" id="PTHR11409:SF39">
    <property type="entry name" value="ADENOSINE DEAMINASE 2"/>
    <property type="match status" value="1"/>
</dbReference>
<dbReference type="GO" id="GO:0004000">
    <property type="term" value="F:adenosine deaminase activity"/>
    <property type="evidence" value="ECO:0007669"/>
    <property type="project" value="TreeGrafter"/>
</dbReference>
<evidence type="ECO:0000256" key="1">
    <source>
        <dbReference type="ARBA" id="ARBA00001947"/>
    </source>
</evidence>
<evidence type="ECO:0000256" key="4">
    <source>
        <dbReference type="ARBA" id="ARBA00022723"/>
    </source>
</evidence>
<dbReference type="GO" id="GO:0046872">
    <property type="term" value="F:metal ion binding"/>
    <property type="evidence" value="ECO:0007669"/>
    <property type="project" value="UniProtKB-KW"/>
</dbReference>
<dbReference type="EMBL" id="OOIQ01000003">
    <property type="protein sequence ID" value="SPO44239.1"/>
    <property type="molecule type" value="Genomic_DNA"/>
</dbReference>
<protein>
    <recommendedName>
        <fullName evidence="3">Adenosine deaminase</fullName>
    </recommendedName>
</protein>
<dbReference type="GO" id="GO:0046103">
    <property type="term" value="P:inosine biosynthetic process"/>
    <property type="evidence" value="ECO:0007669"/>
    <property type="project" value="TreeGrafter"/>
</dbReference>
<dbReference type="GO" id="GO:0009168">
    <property type="term" value="P:purine ribonucleoside monophosphate biosynthetic process"/>
    <property type="evidence" value="ECO:0007669"/>
    <property type="project" value="InterPro"/>
</dbReference>
<dbReference type="PANTHER" id="PTHR11409">
    <property type="entry name" value="ADENOSINE DEAMINASE"/>
    <property type="match status" value="1"/>
</dbReference>
<evidence type="ECO:0000259" key="7">
    <source>
        <dbReference type="Pfam" id="PF00962"/>
    </source>
</evidence>
<keyword evidence="6" id="KW-0862">Zinc</keyword>
<comment type="similarity">
    <text evidence="2">Belongs to the metallo-dependent hydrolases superfamily. Adenosine and AMP deaminases family.</text>
</comment>
<keyword evidence="4" id="KW-0479">Metal-binding</keyword>
<organism evidence="8 9">
    <name type="scientific">Pseudozyma antarctica</name>
    <name type="common">Yeast</name>
    <name type="synonym">Candida antarctica</name>
    <dbReference type="NCBI Taxonomy" id="84753"/>
    <lineage>
        <taxon>Eukaryota</taxon>
        <taxon>Fungi</taxon>
        <taxon>Dikarya</taxon>
        <taxon>Basidiomycota</taxon>
        <taxon>Ustilaginomycotina</taxon>
        <taxon>Ustilaginomycetes</taxon>
        <taxon>Ustilaginales</taxon>
        <taxon>Ustilaginaceae</taxon>
        <taxon>Moesziomyces</taxon>
    </lineage>
</organism>
<dbReference type="InterPro" id="IPR032466">
    <property type="entry name" value="Metal_Hydrolase"/>
</dbReference>
<evidence type="ECO:0000256" key="3">
    <source>
        <dbReference type="ARBA" id="ARBA00018099"/>
    </source>
</evidence>
<dbReference type="PROSITE" id="PS00485">
    <property type="entry name" value="A_DEAMINASE"/>
    <property type="match status" value="1"/>
</dbReference>
<dbReference type="InterPro" id="IPR001365">
    <property type="entry name" value="A_deaminase_dom"/>
</dbReference>
<dbReference type="RefSeq" id="XP_014658293.1">
    <property type="nucleotide sequence ID" value="XM_014802807.1"/>
</dbReference>
<feature type="domain" description="Adenosine deaminase" evidence="7">
    <location>
        <begin position="248"/>
        <end position="552"/>
    </location>
</feature>
<evidence type="ECO:0000256" key="2">
    <source>
        <dbReference type="ARBA" id="ARBA00006676"/>
    </source>
</evidence>
<dbReference type="SUPFAM" id="SSF51556">
    <property type="entry name" value="Metallo-dependent hydrolases"/>
    <property type="match status" value="1"/>
</dbReference>
<evidence type="ECO:0000256" key="6">
    <source>
        <dbReference type="ARBA" id="ARBA00022833"/>
    </source>
</evidence>
<comment type="caution">
    <text evidence="8">The sequence shown here is derived from an EMBL/GenBank/DDBJ whole genome shotgun (WGS) entry which is preliminary data.</text>
</comment>